<name>A0A318EFL0_9GAMM</name>
<proteinExistence type="predicted"/>
<dbReference type="Proteomes" id="UP000248330">
    <property type="component" value="Unassembled WGS sequence"/>
</dbReference>
<protein>
    <submittedName>
        <fullName evidence="1">Uncharacterized protein</fullName>
    </submittedName>
</protein>
<dbReference type="AlphaFoldDB" id="A0A318EFL0"/>
<comment type="caution">
    <text evidence="1">The sequence shown here is derived from an EMBL/GenBank/DDBJ whole genome shotgun (WGS) entry which is preliminary data.</text>
</comment>
<evidence type="ECO:0000313" key="2">
    <source>
        <dbReference type="Proteomes" id="UP000248330"/>
    </source>
</evidence>
<reference evidence="1 2" key="1">
    <citation type="submission" date="2018-04" db="EMBL/GenBank/DDBJ databases">
        <title>Genomic Encyclopedia of Type Strains, Phase IV (KMG-IV): sequencing the most valuable type-strain genomes for metagenomic binning, comparative biology and taxonomic classification.</title>
        <authorList>
            <person name="Goeker M."/>
        </authorList>
    </citation>
    <scope>NUCLEOTIDE SEQUENCE [LARGE SCALE GENOMIC DNA]</scope>
    <source>
        <strain evidence="1 2">DSM 104150</strain>
    </source>
</reference>
<organism evidence="1 2">
    <name type="scientific">Sinimarinibacterium flocculans</name>
    <dbReference type="NCBI Taxonomy" id="985250"/>
    <lineage>
        <taxon>Bacteria</taxon>
        <taxon>Pseudomonadati</taxon>
        <taxon>Pseudomonadota</taxon>
        <taxon>Gammaproteobacteria</taxon>
        <taxon>Nevskiales</taxon>
        <taxon>Nevskiaceae</taxon>
        <taxon>Sinimarinibacterium</taxon>
    </lineage>
</organism>
<keyword evidence="2" id="KW-1185">Reference proteome</keyword>
<accession>A0A318EFL0</accession>
<dbReference type="EMBL" id="QICN01000001">
    <property type="protein sequence ID" value="PXV71567.1"/>
    <property type="molecule type" value="Genomic_DNA"/>
</dbReference>
<sequence length="128" mass="13869">MTPLSDDAVTQFARTFAEAVAAYLTRADGQSVFVTFSIADGVFIWDIDEGGIAGDDVDHLITPDWQRHTGLIDQPLDPKHREFSHERLCKAIVEAVLANGFAARVARPAHAAVLAEMSEAGAPDRSLH</sequence>
<gene>
    <name evidence="1" type="ORF">C8D93_101619</name>
</gene>
<evidence type="ECO:0000313" key="1">
    <source>
        <dbReference type="EMBL" id="PXV71567.1"/>
    </source>
</evidence>
<dbReference type="RefSeq" id="WP_110263672.1">
    <property type="nucleotide sequence ID" value="NZ_CAWNXA010000001.1"/>
</dbReference>